<dbReference type="InterPro" id="IPR029068">
    <property type="entry name" value="Glyas_Bleomycin-R_OHBP_Dase"/>
</dbReference>
<name>A0A4Q2JIM4_9MICO</name>
<dbReference type="Gene3D" id="3.10.180.10">
    <property type="entry name" value="2,3-Dihydroxybiphenyl 1,2-Dioxygenase, domain 1"/>
    <property type="match status" value="1"/>
</dbReference>
<feature type="domain" description="VOC" evidence="1">
    <location>
        <begin position="3"/>
        <end position="124"/>
    </location>
</feature>
<dbReference type="InterPro" id="IPR053863">
    <property type="entry name" value="Glyoxy/Ble-like_N"/>
</dbReference>
<dbReference type="RefSeq" id="WP_129232129.1">
    <property type="nucleotide sequence ID" value="NZ_SDPO01000003.1"/>
</dbReference>
<dbReference type="PANTHER" id="PTHR33993">
    <property type="entry name" value="GLYOXALASE-RELATED"/>
    <property type="match status" value="1"/>
</dbReference>
<dbReference type="SUPFAM" id="SSF54593">
    <property type="entry name" value="Glyoxalase/Bleomycin resistance protein/Dihydroxybiphenyl dioxygenase"/>
    <property type="match status" value="1"/>
</dbReference>
<dbReference type="CDD" id="cd07247">
    <property type="entry name" value="SgaA_N_like"/>
    <property type="match status" value="1"/>
</dbReference>
<dbReference type="AlphaFoldDB" id="A0A4Q2JIM4"/>
<protein>
    <submittedName>
        <fullName evidence="2">VOC family protein</fullName>
    </submittedName>
</protein>
<proteinExistence type="predicted"/>
<dbReference type="PANTHER" id="PTHR33993:SF2">
    <property type="entry name" value="VOC DOMAIN-CONTAINING PROTEIN"/>
    <property type="match status" value="1"/>
</dbReference>
<dbReference type="Proteomes" id="UP000292935">
    <property type="component" value="Unassembled WGS sequence"/>
</dbReference>
<keyword evidence="3" id="KW-1185">Reference proteome</keyword>
<comment type="caution">
    <text evidence="2">The sequence shown here is derived from an EMBL/GenBank/DDBJ whole genome shotgun (WGS) entry which is preliminary data.</text>
</comment>
<dbReference type="Pfam" id="PF22677">
    <property type="entry name" value="Ble-like_N"/>
    <property type="match status" value="1"/>
</dbReference>
<evidence type="ECO:0000313" key="2">
    <source>
        <dbReference type="EMBL" id="RXZ47881.1"/>
    </source>
</evidence>
<reference evidence="2 3" key="1">
    <citation type="submission" date="2019-01" db="EMBL/GenBank/DDBJ databases">
        <authorList>
            <person name="Li J."/>
        </authorList>
    </citation>
    <scope>NUCLEOTIDE SEQUENCE [LARGE SCALE GENOMIC DNA]</scope>
    <source>
        <strain evidence="2 3">CCUG 35506</strain>
    </source>
</reference>
<dbReference type="OrthoDB" id="9793039at2"/>
<dbReference type="InterPro" id="IPR037523">
    <property type="entry name" value="VOC_core"/>
</dbReference>
<sequence>MPGIVHFEIPADDQDRAREFYRAAFDWSLDPIPGMDYTNVVTTPVDEATQQPLEPGVINGGMFQRADRLTTPILTVDVEDIDRSLERIVEIGGSVVSPRAPVPGMGWFAYFEDSEGNVLGLWTTDPGAA</sequence>
<evidence type="ECO:0000313" key="3">
    <source>
        <dbReference type="Proteomes" id="UP000292935"/>
    </source>
</evidence>
<dbReference type="EMBL" id="SDPO01000003">
    <property type="protein sequence ID" value="RXZ47881.1"/>
    <property type="molecule type" value="Genomic_DNA"/>
</dbReference>
<organism evidence="2 3">
    <name type="scientific">Agromyces fucosus</name>
    <dbReference type="NCBI Taxonomy" id="41985"/>
    <lineage>
        <taxon>Bacteria</taxon>
        <taxon>Bacillati</taxon>
        <taxon>Actinomycetota</taxon>
        <taxon>Actinomycetes</taxon>
        <taxon>Micrococcales</taxon>
        <taxon>Microbacteriaceae</taxon>
        <taxon>Agromyces</taxon>
    </lineage>
</organism>
<dbReference type="InterPro" id="IPR052164">
    <property type="entry name" value="Anthracycline_SecMetBiosynth"/>
</dbReference>
<evidence type="ECO:0000259" key="1">
    <source>
        <dbReference type="PROSITE" id="PS51819"/>
    </source>
</evidence>
<accession>A0A4Q2JIM4</accession>
<dbReference type="PROSITE" id="PS51819">
    <property type="entry name" value="VOC"/>
    <property type="match status" value="1"/>
</dbReference>
<gene>
    <name evidence="2" type="ORF">ESP57_15285</name>
</gene>